<accession>A0A9P5TX12</accession>
<reference evidence="2" key="1">
    <citation type="submission" date="2020-11" db="EMBL/GenBank/DDBJ databases">
        <authorList>
            <consortium name="DOE Joint Genome Institute"/>
            <person name="Ahrendt S."/>
            <person name="Riley R."/>
            <person name="Andreopoulos W."/>
            <person name="Labutti K."/>
            <person name="Pangilinan J."/>
            <person name="Ruiz-Duenas F.J."/>
            <person name="Barrasa J.M."/>
            <person name="Sanchez-Garcia M."/>
            <person name="Camarero S."/>
            <person name="Miyauchi S."/>
            <person name="Serrano A."/>
            <person name="Linde D."/>
            <person name="Babiker R."/>
            <person name="Drula E."/>
            <person name="Ayuso-Fernandez I."/>
            <person name="Pacheco R."/>
            <person name="Padilla G."/>
            <person name="Ferreira P."/>
            <person name="Barriuso J."/>
            <person name="Kellner H."/>
            <person name="Castanera R."/>
            <person name="Alfaro M."/>
            <person name="Ramirez L."/>
            <person name="Pisabarro A.G."/>
            <person name="Kuo A."/>
            <person name="Tritt A."/>
            <person name="Lipzen A."/>
            <person name="He G."/>
            <person name="Yan M."/>
            <person name="Ng V."/>
            <person name="Cullen D."/>
            <person name="Martin F."/>
            <person name="Rosso M.-N."/>
            <person name="Henrissat B."/>
            <person name="Hibbett D."/>
            <person name="Martinez A.T."/>
            <person name="Grigoriev I.V."/>
        </authorList>
    </citation>
    <scope>NUCLEOTIDE SEQUENCE</scope>
    <source>
        <strain evidence="2">AH 40177</strain>
    </source>
</reference>
<keyword evidence="1" id="KW-1133">Transmembrane helix</keyword>
<protein>
    <submittedName>
        <fullName evidence="2">Uncharacterized protein</fullName>
    </submittedName>
</protein>
<organism evidence="2 3">
    <name type="scientific">Rhodocollybia butyracea</name>
    <dbReference type="NCBI Taxonomy" id="206335"/>
    <lineage>
        <taxon>Eukaryota</taxon>
        <taxon>Fungi</taxon>
        <taxon>Dikarya</taxon>
        <taxon>Basidiomycota</taxon>
        <taxon>Agaricomycotina</taxon>
        <taxon>Agaricomycetes</taxon>
        <taxon>Agaricomycetidae</taxon>
        <taxon>Agaricales</taxon>
        <taxon>Marasmiineae</taxon>
        <taxon>Omphalotaceae</taxon>
        <taxon>Rhodocollybia</taxon>
    </lineage>
</organism>
<evidence type="ECO:0000313" key="3">
    <source>
        <dbReference type="Proteomes" id="UP000772434"/>
    </source>
</evidence>
<comment type="caution">
    <text evidence="2">The sequence shown here is derived from an EMBL/GenBank/DDBJ whole genome shotgun (WGS) entry which is preliminary data.</text>
</comment>
<feature type="transmembrane region" description="Helical" evidence="1">
    <location>
        <begin position="6"/>
        <end position="24"/>
    </location>
</feature>
<keyword evidence="1" id="KW-0812">Transmembrane</keyword>
<proteinExistence type="predicted"/>
<dbReference type="Proteomes" id="UP000772434">
    <property type="component" value="Unassembled WGS sequence"/>
</dbReference>
<dbReference type="EMBL" id="JADNRY010000471">
    <property type="protein sequence ID" value="KAF9049671.1"/>
    <property type="molecule type" value="Genomic_DNA"/>
</dbReference>
<keyword evidence="1" id="KW-0472">Membrane</keyword>
<gene>
    <name evidence="2" type="ORF">BDP27DRAFT_1345748</name>
</gene>
<sequence length="66" mass="7464">MVTLVENNYVSIVIMLVASILAYCEPTRNLLQGTRAICTLTFNNSKYLLVDYIISSTYMTIHLCTL</sequence>
<evidence type="ECO:0000313" key="2">
    <source>
        <dbReference type="EMBL" id="KAF9049671.1"/>
    </source>
</evidence>
<keyword evidence="3" id="KW-1185">Reference proteome</keyword>
<name>A0A9P5TX12_9AGAR</name>
<dbReference type="AlphaFoldDB" id="A0A9P5TX12"/>
<evidence type="ECO:0000256" key="1">
    <source>
        <dbReference type="SAM" id="Phobius"/>
    </source>
</evidence>